<evidence type="ECO:0000313" key="3">
    <source>
        <dbReference type="Proteomes" id="UP001341840"/>
    </source>
</evidence>
<evidence type="ECO:0000313" key="2">
    <source>
        <dbReference type="EMBL" id="MED6115212.1"/>
    </source>
</evidence>
<comment type="caution">
    <text evidence="2">The sequence shown here is derived from an EMBL/GenBank/DDBJ whole genome shotgun (WGS) entry which is preliminary data.</text>
</comment>
<proteinExistence type="predicted"/>
<organism evidence="2 3">
    <name type="scientific">Stylosanthes scabra</name>
    <dbReference type="NCBI Taxonomy" id="79078"/>
    <lineage>
        <taxon>Eukaryota</taxon>
        <taxon>Viridiplantae</taxon>
        <taxon>Streptophyta</taxon>
        <taxon>Embryophyta</taxon>
        <taxon>Tracheophyta</taxon>
        <taxon>Spermatophyta</taxon>
        <taxon>Magnoliopsida</taxon>
        <taxon>eudicotyledons</taxon>
        <taxon>Gunneridae</taxon>
        <taxon>Pentapetalae</taxon>
        <taxon>rosids</taxon>
        <taxon>fabids</taxon>
        <taxon>Fabales</taxon>
        <taxon>Fabaceae</taxon>
        <taxon>Papilionoideae</taxon>
        <taxon>50 kb inversion clade</taxon>
        <taxon>dalbergioids sensu lato</taxon>
        <taxon>Dalbergieae</taxon>
        <taxon>Pterocarpus clade</taxon>
        <taxon>Stylosanthes</taxon>
    </lineage>
</organism>
<feature type="region of interest" description="Disordered" evidence="1">
    <location>
        <begin position="51"/>
        <end position="76"/>
    </location>
</feature>
<keyword evidence="3" id="KW-1185">Reference proteome</keyword>
<name>A0ABU6QUU1_9FABA</name>
<protein>
    <submittedName>
        <fullName evidence="2">Uncharacterized protein</fullName>
    </submittedName>
</protein>
<accession>A0ABU6QUU1</accession>
<feature type="compositionally biased region" description="Acidic residues" evidence="1">
    <location>
        <begin position="63"/>
        <end position="76"/>
    </location>
</feature>
<gene>
    <name evidence="2" type="ORF">PIB30_088101</name>
</gene>
<reference evidence="2 3" key="1">
    <citation type="journal article" date="2023" name="Plants (Basel)">
        <title>Bridging the Gap: Combining Genomics and Transcriptomics Approaches to Understand Stylosanthes scabra, an Orphan Legume from the Brazilian Caatinga.</title>
        <authorList>
            <person name="Ferreira-Neto J.R.C."/>
            <person name="da Silva M.D."/>
            <person name="Binneck E."/>
            <person name="de Melo N.F."/>
            <person name="da Silva R.H."/>
            <person name="de Melo A.L.T.M."/>
            <person name="Pandolfi V."/>
            <person name="Bustamante F.O."/>
            <person name="Brasileiro-Vidal A.C."/>
            <person name="Benko-Iseppon A.M."/>
        </authorList>
    </citation>
    <scope>NUCLEOTIDE SEQUENCE [LARGE SCALE GENOMIC DNA]</scope>
    <source>
        <tissue evidence="2">Leaves</tissue>
    </source>
</reference>
<sequence>MNPPPSSYDETLRTYQQESREQREAHKRTKARLNDQTELLHKFASQMAANMIDSDNEDGYKDAEEEEVTEEDKEEEMIEIIKEATEEEVGSSDKEEEFFIAIVYGGNEENPEDLPEKCADPGPYFVTYKVWKDIYPGLFV</sequence>
<dbReference type="Proteomes" id="UP001341840">
    <property type="component" value="Unassembled WGS sequence"/>
</dbReference>
<dbReference type="EMBL" id="JASCZI010001583">
    <property type="protein sequence ID" value="MED6115212.1"/>
    <property type="molecule type" value="Genomic_DNA"/>
</dbReference>
<feature type="region of interest" description="Disordered" evidence="1">
    <location>
        <begin position="1"/>
        <end position="29"/>
    </location>
</feature>
<evidence type="ECO:0000256" key="1">
    <source>
        <dbReference type="SAM" id="MobiDB-lite"/>
    </source>
</evidence>